<dbReference type="Proteomes" id="UP000323707">
    <property type="component" value="Unassembled WGS sequence"/>
</dbReference>
<dbReference type="GO" id="GO:0003824">
    <property type="term" value="F:catalytic activity"/>
    <property type="evidence" value="ECO:0007669"/>
    <property type="project" value="InterPro"/>
</dbReference>
<name>A0A5M9QNY9_9HELI</name>
<dbReference type="InterPro" id="IPR007197">
    <property type="entry name" value="rSAM"/>
</dbReference>
<gene>
    <name evidence="7" type="ORF">F4V45_03460</name>
</gene>
<dbReference type="GO" id="GO:0051536">
    <property type="term" value="F:iron-sulfur cluster binding"/>
    <property type="evidence" value="ECO:0007669"/>
    <property type="project" value="UniProtKB-KW"/>
</dbReference>
<dbReference type="SUPFAM" id="SSF102114">
    <property type="entry name" value="Radical SAM enzymes"/>
    <property type="match status" value="1"/>
</dbReference>
<evidence type="ECO:0000256" key="3">
    <source>
        <dbReference type="ARBA" id="ARBA00022723"/>
    </source>
</evidence>
<dbReference type="PANTHER" id="PTHR11228">
    <property type="entry name" value="RADICAL SAM DOMAIN PROTEIN"/>
    <property type="match status" value="1"/>
</dbReference>
<dbReference type="InterPro" id="IPR058240">
    <property type="entry name" value="rSAM_sf"/>
</dbReference>
<keyword evidence="2" id="KW-0949">S-adenosyl-L-methionine</keyword>
<dbReference type="AlphaFoldDB" id="A0A5M9QNY9"/>
<evidence type="ECO:0000313" key="8">
    <source>
        <dbReference type="Proteomes" id="UP000323707"/>
    </source>
</evidence>
<dbReference type="InterPro" id="IPR013785">
    <property type="entry name" value="Aldolase_TIM"/>
</dbReference>
<evidence type="ECO:0000256" key="5">
    <source>
        <dbReference type="ARBA" id="ARBA00023014"/>
    </source>
</evidence>
<keyword evidence="4" id="KW-0408">Iron</keyword>
<protein>
    <submittedName>
        <fullName evidence="7">Radical SAM protein</fullName>
    </submittedName>
</protein>
<proteinExistence type="predicted"/>
<evidence type="ECO:0000256" key="2">
    <source>
        <dbReference type="ARBA" id="ARBA00022691"/>
    </source>
</evidence>
<dbReference type="GO" id="GO:0046872">
    <property type="term" value="F:metal ion binding"/>
    <property type="evidence" value="ECO:0007669"/>
    <property type="project" value="UniProtKB-KW"/>
</dbReference>
<comment type="cofactor">
    <cofactor evidence="1">
        <name>[4Fe-4S] cluster</name>
        <dbReference type="ChEBI" id="CHEBI:49883"/>
    </cofactor>
</comment>
<dbReference type="PANTHER" id="PTHR11228:SF7">
    <property type="entry name" value="PQQA PEPTIDE CYCLASE"/>
    <property type="match status" value="1"/>
</dbReference>
<keyword evidence="3" id="KW-0479">Metal-binding</keyword>
<dbReference type="InterPro" id="IPR050377">
    <property type="entry name" value="Radical_SAM_PqqE_MftC-like"/>
</dbReference>
<evidence type="ECO:0000256" key="4">
    <source>
        <dbReference type="ARBA" id="ARBA00023004"/>
    </source>
</evidence>
<dbReference type="EMBL" id="VXKE01000010">
    <property type="protein sequence ID" value="KAA8710040.1"/>
    <property type="molecule type" value="Genomic_DNA"/>
</dbReference>
<accession>A0A5M9QNY9</accession>
<sequence length="348" mass="40078">MYMRSIRLCANQLQKGETMKISLLRNSLFRERYIRRNKDIDLYTHSMKNPLGGGAAYRLKCKLLQKLGASLFRLRFLLGKVDIPQIEIVLTTKCTLRCESCANLMQYFSNDKQFSTDFAHIKANLDTILRQVDSIRLFNILGGEPLLFKELPQLIDYLTKEPKIKAVELITNATIPFKDELLKSLQHPKVRVAMSDYSSNQALAKTLHQQEIIQSLQSFGINYIVRDSAAVWKDIGKIYKRNRSQEDVRRNYLACKMPCVSLLCNDKDKPSQATISVCPIASALTKLHNIDEFEGDFVRVDSKNFREDIVRFYAQDYYKACDYCPNKWEQAKPIPPAIQTDQTLSLTP</sequence>
<dbReference type="CDD" id="cd01335">
    <property type="entry name" value="Radical_SAM"/>
    <property type="match status" value="1"/>
</dbReference>
<feature type="domain" description="Radical SAM core" evidence="6">
    <location>
        <begin position="88"/>
        <end position="194"/>
    </location>
</feature>
<dbReference type="SFLD" id="SFLDS00029">
    <property type="entry name" value="Radical_SAM"/>
    <property type="match status" value="1"/>
</dbReference>
<dbReference type="Pfam" id="PF04055">
    <property type="entry name" value="Radical_SAM"/>
    <property type="match status" value="1"/>
</dbReference>
<evidence type="ECO:0000259" key="6">
    <source>
        <dbReference type="Pfam" id="PF04055"/>
    </source>
</evidence>
<dbReference type="Gene3D" id="3.20.20.70">
    <property type="entry name" value="Aldolase class I"/>
    <property type="match status" value="1"/>
</dbReference>
<evidence type="ECO:0000256" key="1">
    <source>
        <dbReference type="ARBA" id="ARBA00001966"/>
    </source>
</evidence>
<evidence type="ECO:0000313" key="7">
    <source>
        <dbReference type="EMBL" id="KAA8710040.1"/>
    </source>
</evidence>
<keyword evidence="5" id="KW-0411">Iron-sulfur</keyword>
<comment type="caution">
    <text evidence="7">The sequence shown here is derived from an EMBL/GenBank/DDBJ whole genome shotgun (WGS) entry which is preliminary data.</text>
</comment>
<organism evidence="7 8">
    <name type="scientific">Helicobacter canis</name>
    <dbReference type="NCBI Taxonomy" id="29419"/>
    <lineage>
        <taxon>Bacteria</taxon>
        <taxon>Pseudomonadati</taxon>
        <taxon>Campylobacterota</taxon>
        <taxon>Epsilonproteobacteria</taxon>
        <taxon>Campylobacterales</taxon>
        <taxon>Helicobacteraceae</taxon>
        <taxon>Helicobacter</taxon>
    </lineage>
</organism>
<reference evidence="7 8" key="1">
    <citation type="submission" date="2019-09" db="EMBL/GenBank/DDBJ databases">
        <title>Draft genome sequence of various Type strains from the CCUG.</title>
        <authorList>
            <person name="Pineiro-Iglesias B."/>
            <person name="Tunovic T."/>
            <person name="Unosson C."/>
            <person name="Inganas E."/>
            <person name="Ohlen M."/>
            <person name="Cardew S."/>
            <person name="Jensie-Markopoulos S."/>
            <person name="Salva-Serra F."/>
            <person name="Jaen-Luchoro D."/>
            <person name="Karlsson R."/>
            <person name="Svensson-Stadler L."/>
            <person name="Chun J."/>
            <person name="Moore E."/>
        </authorList>
    </citation>
    <scope>NUCLEOTIDE SEQUENCE [LARGE SCALE GENOMIC DNA]</scope>
    <source>
        <strain evidence="7 8">CCUG 32756T</strain>
    </source>
</reference>